<sequence>MQKSFQIWKNTPKIPYSCFWVLLTRGVGALEASRAGWQGGAAGGHGDAAGGQGDEAGGQGDAAGGQGEGVRTRPYACFFLNLSKASVVFP</sequence>
<organism evidence="2 3">
    <name type="scientific">Nesidiocoris tenuis</name>
    <dbReference type="NCBI Taxonomy" id="355587"/>
    <lineage>
        <taxon>Eukaryota</taxon>
        <taxon>Metazoa</taxon>
        <taxon>Ecdysozoa</taxon>
        <taxon>Arthropoda</taxon>
        <taxon>Hexapoda</taxon>
        <taxon>Insecta</taxon>
        <taxon>Pterygota</taxon>
        <taxon>Neoptera</taxon>
        <taxon>Paraneoptera</taxon>
        <taxon>Hemiptera</taxon>
        <taxon>Heteroptera</taxon>
        <taxon>Panheteroptera</taxon>
        <taxon>Cimicomorpha</taxon>
        <taxon>Miridae</taxon>
        <taxon>Dicyphina</taxon>
        <taxon>Nesidiocoris</taxon>
    </lineage>
</organism>
<keyword evidence="3" id="KW-1185">Reference proteome</keyword>
<dbReference type="EMBL" id="CADCXU010009079">
    <property type="protein sequence ID" value="CAA9999983.1"/>
    <property type="molecule type" value="Genomic_DNA"/>
</dbReference>
<evidence type="ECO:0000256" key="1">
    <source>
        <dbReference type="SAM" id="MobiDB-lite"/>
    </source>
</evidence>
<gene>
    <name evidence="2" type="ORF">NTEN_LOCUS6180</name>
</gene>
<dbReference type="AlphaFoldDB" id="A0A6H5GBB1"/>
<proteinExistence type="predicted"/>
<protein>
    <submittedName>
        <fullName evidence="2">Uncharacterized protein</fullName>
    </submittedName>
</protein>
<reference evidence="2 3" key="1">
    <citation type="submission" date="2020-02" db="EMBL/GenBank/DDBJ databases">
        <authorList>
            <person name="Ferguson B K."/>
        </authorList>
    </citation>
    <scope>NUCLEOTIDE SEQUENCE [LARGE SCALE GENOMIC DNA]</scope>
</reference>
<evidence type="ECO:0000313" key="2">
    <source>
        <dbReference type="EMBL" id="CAA9999983.1"/>
    </source>
</evidence>
<dbReference type="Proteomes" id="UP000479000">
    <property type="component" value="Unassembled WGS sequence"/>
</dbReference>
<accession>A0A6H5GBB1</accession>
<evidence type="ECO:0000313" key="3">
    <source>
        <dbReference type="Proteomes" id="UP000479000"/>
    </source>
</evidence>
<name>A0A6H5GBB1_9HEMI</name>
<feature type="region of interest" description="Disordered" evidence="1">
    <location>
        <begin position="38"/>
        <end position="68"/>
    </location>
</feature>